<keyword evidence="15" id="KW-1185">Reference proteome</keyword>
<dbReference type="GO" id="GO:0045087">
    <property type="term" value="P:innate immune response"/>
    <property type="evidence" value="ECO:0007669"/>
    <property type="project" value="UniProtKB-KW"/>
</dbReference>
<dbReference type="Gene3D" id="2.60.120.920">
    <property type="match status" value="1"/>
</dbReference>
<feature type="compositionally biased region" description="Basic and acidic residues" evidence="10">
    <location>
        <begin position="77"/>
        <end position="86"/>
    </location>
</feature>
<keyword evidence="6" id="KW-0862">Zinc</keyword>
<evidence type="ECO:0000259" key="11">
    <source>
        <dbReference type="PROSITE" id="PS50089"/>
    </source>
</evidence>
<keyword evidence="7" id="KW-0391">Immunity</keyword>
<proteinExistence type="predicted"/>
<keyword evidence="3" id="KW-0399">Innate immunity</keyword>
<dbReference type="PANTHER" id="PTHR25465:SF35">
    <property type="entry name" value="E3 UBIQUITIN_ISG15 LIGASE TRIM25-RELATED"/>
    <property type="match status" value="1"/>
</dbReference>
<feature type="coiled-coil region" evidence="9">
    <location>
        <begin position="196"/>
        <end position="262"/>
    </location>
</feature>
<dbReference type="InterPro" id="IPR018957">
    <property type="entry name" value="Znf_C3HC4_RING-type"/>
</dbReference>
<dbReference type="OrthoDB" id="6105938at2759"/>
<keyword evidence="2" id="KW-0963">Cytoplasm</keyword>
<dbReference type="Gene3D" id="3.30.40.10">
    <property type="entry name" value="Zinc/RING finger domain, C3HC4 (zinc finger)"/>
    <property type="match status" value="1"/>
</dbReference>
<dbReference type="InterPro" id="IPR043136">
    <property type="entry name" value="B30.2/SPRY_sf"/>
</dbReference>
<dbReference type="PROSITE" id="PS50119">
    <property type="entry name" value="ZF_BBOX"/>
    <property type="match status" value="1"/>
</dbReference>
<feature type="domain" description="RING-type" evidence="11">
    <location>
        <begin position="19"/>
        <end position="61"/>
    </location>
</feature>
<comment type="subcellular location">
    <subcellularLocation>
        <location evidence="1">Cytoplasm</location>
    </subcellularLocation>
</comment>
<dbReference type="InterPro" id="IPR006574">
    <property type="entry name" value="PRY"/>
</dbReference>
<dbReference type="InterPro" id="IPR017907">
    <property type="entry name" value="Znf_RING_CS"/>
</dbReference>
<dbReference type="InterPro" id="IPR051051">
    <property type="entry name" value="E3_ubiq-ligase_TRIM/RNF"/>
</dbReference>
<feature type="region of interest" description="Disordered" evidence="10">
    <location>
        <begin position="71"/>
        <end position="100"/>
    </location>
</feature>
<evidence type="ECO:0000256" key="10">
    <source>
        <dbReference type="SAM" id="MobiDB-lite"/>
    </source>
</evidence>
<dbReference type="STRING" id="1676925.ENSPKIP00000007981"/>
<keyword evidence="9" id="KW-0175">Coiled coil</keyword>
<evidence type="ECO:0000259" key="12">
    <source>
        <dbReference type="PROSITE" id="PS50119"/>
    </source>
</evidence>
<dbReference type="InterPro" id="IPR013320">
    <property type="entry name" value="ConA-like_dom_sf"/>
</dbReference>
<dbReference type="Gene3D" id="3.30.160.60">
    <property type="entry name" value="Classic Zinc Finger"/>
    <property type="match status" value="1"/>
</dbReference>
<evidence type="ECO:0000256" key="8">
    <source>
        <dbReference type="PROSITE-ProRule" id="PRU00024"/>
    </source>
</evidence>
<dbReference type="PROSITE" id="PS00518">
    <property type="entry name" value="ZF_RING_1"/>
    <property type="match status" value="1"/>
</dbReference>
<dbReference type="Gene3D" id="4.10.830.40">
    <property type="match status" value="1"/>
</dbReference>
<dbReference type="SMART" id="SM00336">
    <property type="entry name" value="BBOX"/>
    <property type="match status" value="2"/>
</dbReference>
<sequence length="558" mass="61937">MAGMGASMETPADVPSPKCPVCGHNCREPSTLRCGHRFCKDCIQELWSCSPTGPYYCPECRDEYRKLPAFAIEDEDPQRNVTERPFESSASPASSATPSGPTVICHYCPATAKGRPAAMTCLVCGASMCVEHLQPHLESPVFQSHPLVEPLADISQWRCQEHQEMNKIFCRDCGTCVCTVCTVIGAHRGHTCIGVSEAEKELREKLKSQLKKAQEQEIAVQDIVDLLTEKKEGVQLLLGSTRSRVQEQYAAMREALELEELQAMQSLNREESWVMGCIGHQLRLQTDLLKGVQLAASRLEKLMDDKERSRIQDQAFITEYNKITKSLSGAPGPAEDSEPDGVDRHRLQQLQGWAAQRLGQVTLSMPNRDALRLLYGTIPSLNPDTAHPKLVLSEKNRTVTYSEEPQPYPELAARFSVFPQVLGSRCHEAGRVYWEVEVSSEGRWKVGVCEALIERKGSDNSSRLGYNPHSWCLFGERNKVEVLHDTEATPLGVSTPQRVGLFLDLEAGSLSFYSVAEGGDLTLLHSSQHSFTQPLYPALAVSKTQLSFCNLFQPTDDA</sequence>
<evidence type="ECO:0000256" key="9">
    <source>
        <dbReference type="SAM" id="Coils"/>
    </source>
</evidence>
<dbReference type="InterPro" id="IPR001841">
    <property type="entry name" value="Znf_RING"/>
</dbReference>
<dbReference type="PRINTS" id="PR01407">
    <property type="entry name" value="BUTYPHLNCDUF"/>
</dbReference>
<evidence type="ECO:0000256" key="2">
    <source>
        <dbReference type="ARBA" id="ARBA00022490"/>
    </source>
</evidence>
<dbReference type="InterPro" id="IPR000315">
    <property type="entry name" value="Znf_B-box"/>
</dbReference>
<evidence type="ECO:0000313" key="15">
    <source>
        <dbReference type="Proteomes" id="UP000261540"/>
    </source>
</evidence>
<dbReference type="InterPro" id="IPR003879">
    <property type="entry name" value="Butyrophylin_SPRY"/>
</dbReference>
<dbReference type="Pfam" id="PF00622">
    <property type="entry name" value="SPRY"/>
    <property type="match status" value="1"/>
</dbReference>
<dbReference type="PROSITE" id="PS50188">
    <property type="entry name" value="B302_SPRY"/>
    <property type="match status" value="1"/>
</dbReference>
<reference evidence="14" key="2">
    <citation type="submission" date="2025-09" db="UniProtKB">
        <authorList>
            <consortium name="Ensembl"/>
        </authorList>
    </citation>
    <scope>IDENTIFICATION</scope>
</reference>
<evidence type="ECO:0000256" key="7">
    <source>
        <dbReference type="ARBA" id="ARBA00022859"/>
    </source>
</evidence>
<feature type="domain" description="B30.2/SPRY" evidence="13">
    <location>
        <begin position="359"/>
        <end position="557"/>
    </location>
</feature>
<dbReference type="PANTHER" id="PTHR25465">
    <property type="entry name" value="B-BOX DOMAIN CONTAINING"/>
    <property type="match status" value="1"/>
</dbReference>
<dbReference type="Pfam" id="PF00097">
    <property type="entry name" value="zf-C3HC4"/>
    <property type="match status" value="1"/>
</dbReference>
<name>A0A3B3QRF1_9TELE</name>
<evidence type="ECO:0000256" key="1">
    <source>
        <dbReference type="ARBA" id="ARBA00004496"/>
    </source>
</evidence>
<evidence type="ECO:0000256" key="6">
    <source>
        <dbReference type="ARBA" id="ARBA00022833"/>
    </source>
</evidence>
<protein>
    <submittedName>
        <fullName evidence="14">Si:dkey-29p10.4</fullName>
    </submittedName>
</protein>
<dbReference type="GeneTree" id="ENSGT00940000154294"/>
<dbReference type="InterPro" id="IPR003877">
    <property type="entry name" value="SPRY_dom"/>
</dbReference>
<dbReference type="SUPFAM" id="SSF57850">
    <property type="entry name" value="RING/U-box"/>
    <property type="match status" value="1"/>
</dbReference>
<dbReference type="InterPro" id="IPR001870">
    <property type="entry name" value="B30.2/SPRY"/>
</dbReference>
<dbReference type="InterPro" id="IPR013083">
    <property type="entry name" value="Znf_RING/FYVE/PHD"/>
</dbReference>
<feature type="domain" description="B box-type" evidence="12">
    <location>
        <begin position="154"/>
        <end position="195"/>
    </location>
</feature>
<dbReference type="Pfam" id="PF13765">
    <property type="entry name" value="PRY"/>
    <property type="match status" value="1"/>
</dbReference>
<dbReference type="SUPFAM" id="SSF57845">
    <property type="entry name" value="B-box zinc-binding domain"/>
    <property type="match status" value="1"/>
</dbReference>
<evidence type="ECO:0000256" key="3">
    <source>
        <dbReference type="ARBA" id="ARBA00022588"/>
    </source>
</evidence>
<dbReference type="GO" id="GO:0008270">
    <property type="term" value="F:zinc ion binding"/>
    <property type="evidence" value="ECO:0007669"/>
    <property type="project" value="UniProtKB-KW"/>
</dbReference>
<feature type="compositionally biased region" description="Low complexity" evidence="10">
    <location>
        <begin position="88"/>
        <end position="100"/>
    </location>
</feature>
<dbReference type="AlphaFoldDB" id="A0A3B3QRF1"/>
<accession>A0A3B3QRF1</accession>
<dbReference type="Proteomes" id="UP000261540">
    <property type="component" value="Unplaced"/>
</dbReference>
<keyword evidence="5 8" id="KW-0863">Zinc-finger</keyword>
<dbReference type="Ensembl" id="ENSPKIT00000032052.1">
    <property type="protein sequence ID" value="ENSPKIP00000007981.1"/>
    <property type="gene ID" value="ENSPKIG00000023666.1"/>
</dbReference>
<evidence type="ECO:0000256" key="4">
    <source>
        <dbReference type="ARBA" id="ARBA00022723"/>
    </source>
</evidence>
<dbReference type="Pfam" id="PF00643">
    <property type="entry name" value="zf-B_box"/>
    <property type="match status" value="1"/>
</dbReference>
<reference evidence="14" key="1">
    <citation type="submission" date="2025-08" db="UniProtKB">
        <authorList>
            <consortium name="Ensembl"/>
        </authorList>
    </citation>
    <scope>IDENTIFICATION</scope>
</reference>
<dbReference type="PROSITE" id="PS50089">
    <property type="entry name" value="ZF_RING_2"/>
    <property type="match status" value="1"/>
</dbReference>
<dbReference type="GO" id="GO:0005737">
    <property type="term" value="C:cytoplasm"/>
    <property type="evidence" value="ECO:0007669"/>
    <property type="project" value="UniProtKB-SubCell"/>
</dbReference>
<dbReference type="SMART" id="SM00184">
    <property type="entry name" value="RING"/>
    <property type="match status" value="1"/>
</dbReference>
<dbReference type="KEGG" id="pki:111851949"/>
<dbReference type="SUPFAM" id="SSF49899">
    <property type="entry name" value="Concanavalin A-like lectins/glucanases"/>
    <property type="match status" value="1"/>
</dbReference>
<evidence type="ECO:0000259" key="13">
    <source>
        <dbReference type="PROSITE" id="PS50188"/>
    </source>
</evidence>
<dbReference type="SMART" id="SM00589">
    <property type="entry name" value="PRY"/>
    <property type="match status" value="1"/>
</dbReference>
<organism evidence="14 15">
    <name type="scientific">Paramormyrops kingsleyae</name>
    <dbReference type="NCBI Taxonomy" id="1676925"/>
    <lineage>
        <taxon>Eukaryota</taxon>
        <taxon>Metazoa</taxon>
        <taxon>Chordata</taxon>
        <taxon>Craniata</taxon>
        <taxon>Vertebrata</taxon>
        <taxon>Euteleostomi</taxon>
        <taxon>Actinopterygii</taxon>
        <taxon>Neopterygii</taxon>
        <taxon>Teleostei</taxon>
        <taxon>Osteoglossocephala</taxon>
        <taxon>Osteoglossomorpha</taxon>
        <taxon>Osteoglossiformes</taxon>
        <taxon>Mormyridae</taxon>
        <taxon>Paramormyrops</taxon>
    </lineage>
</organism>
<dbReference type="SMART" id="SM00449">
    <property type="entry name" value="SPRY"/>
    <property type="match status" value="1"/>
</dbReference>
<keyword evidence="4" id="KW-0479">Metal-binding</keyword>
<evidence type="ECO:0000256" key="5">
    <source>
        <dbReference type="ARBA" id="ARBA00022771"/>
    </source>
</evidence>
<evidence type="ECO:0000313" key="14">
    <source>
        <dbReference type="Ensembl" id="ENSPKIP00000007981.1"/>
    </source>
</evidence>